<dbReference type="STRING" id="100225.SAMN05421595_2849"/>
<comment type="caution">
    <text evidence="1">The sequence shown here is derived from an EMBL/GenBank/DDBJ whole genome shotgun (WGS) entry which is preliminary data.</text>
</comment>
<evidence type="ECO:0000313" key="2">
    <source>
        <dbReference type="Proteomes" id="UP000008495"/>
    </source>
</evidence>
<accession>K6VTC3</accession>
<protein>
    <recommendedName>
        <fullName evidence="3">DUF4298 domain-containing protein</fullName>
    </recommendedName>
</protein>
<dbReference type="Proteomes" id="UP000008495">
    <property type="component" value="Unassembled WGS sequence"/>
</dbReference>
<reference evidence="1 2" key="1">
    <citation type="submission" date="2012-08" db="EMBL/GenBank/DDBJ databases">
        <title>Whole genome shotgun sequence of Austwickia chelonae NBRC 105200.</title>
        <authorList>
            <person name="Yoshida I."/>
            <person name="Hosoyama A."/>
            <person name="Tsuchikane K."/>
            <person name="Katsumata H."/>
            <person name="Ando Y."/>
            <person name="Ohji S."/>
            <person name="Hamada M."/>
            <person name="Tamura T."/>
            <person name="Yamazoe A."/>
            <person name="Yamazaki S."/>
            <person name="Fujita N."/>
        </authorList>
    </citation>
    <scope>NUCLEOTIDE SEQUENCE [LARGE SCALE GENOMIC DNA]</scope>
    <source>
        <strain evidence="1 2">NBRC 105200</strain>
    </source>
</reference>
<keyword evidence="2" id="KW-1185">Reference proteome</keyword>
<gene>
    <name evidence="1" type="ORF">AUCHE_12_00150</name>
</gene>
<sequence>MTKSDDARTALNQAQCLLEEVTCDIDRFDETLSWLAMAIDRVHRLDEYHRGPGQADLEAVLAADPAAVTPAVAGEDAVWECVTEFDERMLRLLRVVTARVTAAVDDPA</sequence>
<proteinExistence type="predicted"/>
<dbReference type="OrthoDB" id="5149056at2"/>
<dbReference type="AlphaFoldDB" id="K6VTC3"/>
<dbReference type="RefSeq" id="WP_006503325.1">
    <property type="nucleotide sequence ID" value="NZ_BAGZ01000012.1"/>
</dbReference>
<evidence type="ECO:0000313" key="1">
    <source>
        <dbReference type="EMBL" id="GAB78570.1"/>
    </source>
</evidence>
<dbReference type="eggNOG" id="ENOG50343ER">
    <property type="taxonomic scope" value="Bacteria"/>
</dbReference>
<evidence type="ECO:0008006" key="3">
    <source>
        <dbReference type="Google" id="ProtNLM"/>
    </source>
</evidence>
<name>K6VTC3_9MICO</name>
<dbReference type="EMBL" id="BAGZ01000012">
    <property type="protein sequence ID" value="GAB78570.1"/>
    <property type="molecule type" value="Genomic_DNA"/>
</dbReference>
<organism evidence="1 2">
    <name type="scientific">Austwickia chelonae NBRC 105200</name>
    <dbReference type="NCBI Taxonomy" id="1184607"/>
    <lineage>
        <taxon>Bacteria</taxon>
        <taxon>Bacillati</taxon>
        <taxon>Actinomycetota</taxon>
        <taxon>Actinomycetes</taxon>
        <taxon>Micrococcales</taxon>
        <taxon>Dermatophilaceae</taxon>
        <taxon>Austwickia</taxon>
    </lineage>
</organism>